<dbReference type="InterPro" id="IPR015919">
    <property type="entry name" value="Cadherin-like_sf"/>
</dbReference>
<dbReference type="SUPFAM" id="SSF49313">
    <property type="entry name" value="Cadherin-like"/>
    <property type="match status" value="1"/>
</dbReference>
<dbReference type="CDD" id="cd11304">
    <property type="entry name" value="Cadherin_repeat"/>
    <property type="match status" value="1"/>
</dbReference>
<feature type="compositionally biased region" description="Gly residues" evidence="1">
    <location>
        <begin position="4049"/>
        <end position="4071"/>
    </location>
</feature>
<dbReference type="InterPro" id="IPR013783">
    <property type="entry name" value="Ig-like_fold"/>
</dbReference>
<dbReference type="Gene3D" id="2.60.40.2700">
    <property type="match status" value="13"/>
</dbReference>
<evidence type="ECO:0000313" key="4">
    <source>
        <dbReference type="Proteomes" id="UP000298774"/>
    </source>
</evidence>
<keyword evidence="3" id="KW-0614">Plasmid</keyword>
<dbReference type="InterPro" id="IPR002126">
    <property type="entry name" value="Cadherin-like_dom"/>
</dbReference>
<dbReference type="InterPro" id="IPR011050">
    <property type="entry name" value="Pectin_lyase_fold/virulence"/>
</dbReference>
<feature type="region of interest" description="Disordered" evidence="1">
    <location>
        <begin position="1"/>
        <end position="26"/>
    </location>
</feature>
<sequence length="4224" mass="418283">MMARKRGSNGNGVTGRSGKTHKPSSSMFAMALEPRFMFDAAGAVTVAEVHHQPDQPAPGDKGAAKAADADKLVDWAIKESTVPAASSSPAASTPSPTEPAAVTARLAGLQGAARSVVFVDTSVSDYQTLLKDIAPDAKVVLLDPQQEALGQMAKALSGMSGLDSVQVVSHGGEGHLYMAGRVYWTAGLDNRAADFQTIGAALRPGGDILFYACNVGAGEAGKEFVETVHRLTGADVAASSDDTGSGAGKNWTLEVKSGSIEASNPFAATSMEAFSGTMADLVVTSATGGASVSGSLSHAIVGATDGQVILFSPTLVGSKVRIGDATNTALQVITDKGLTINGDVDGDGIADIVLSGDNNNDNVTDTSDYRGIHMNASGFTLNLKNLTFERFYNGGPALQGVVWAQAGTLNIEGVTFRYNYGTAVTAYAAATLSIKNSSFLDGMGTGTSTNYFAAIRSVASSLVVDNTVIANNSYASTYNDANLLGGMIVISPSTGQTAAAFDAKIRNTTIVNNVTSNTPTNNPQSSGHATAGISVYGASANAGSKLLVTNTIIAGNSGNHKGVALTDPNSIKITSGASANVALTDVNNYMGTIGGTATFHDAANRDYRPAATATSFINAGNGTTVANTGGNYDIRGMDRIRDGALDLGAYEVHWNVGEPSVDLNGVGAGTGESVSTSTPASGVLIASNAVLTQTDSDTRLLGATITLSGTSDGAAEMLSMLSASVATARGYGISVTGNDTTTITLRGAADLADYQAVVRLIQYKNTAGSFTTGTRTATVTVNDGETTSTARTSSITLNAGGSDTTPPTVSSIAVSGTPAANASSVSYTVTFSEGVTGVDAADFTLATTGTANGTIGTVTQVSSSVYTVTVTGVTGTGTLGLNLKGSGTGIKDTANNDITAGFTGSTHTVDRDAPVFTSSATPSVPENTTAVVTLAATDSNGPVTYSLVGGADQASFSLSGAALTFATAPDYESPTDSDGNNVYVVIVRATDANGNTTDQTISVTVTDVNEASPSAAPVVSGLSILDLKMYVTDGDDFTGGANDSATAVPVGVPGSVDYQAYASFDMDVEFLSGTAARITLVVPPTGFNTQGGNFTFSFTFENGPNGSLGSFTQVTKNLTSSSANFANESQIVGSVNGKVFSFYVPGTFAPTGQGVAVGDKLVFDIVMSVQPSETLSYTAGSGAQVIDQGTAAAVTDSDSTTFNGGNLTVAVDGVTANDVLGIRNQGTGAGQIGVSGSNVTYGGSVIGTVAGGNGADLIITFNANADAAAVSALMANITYATTSTANSSRLVSFTVTDDTGNTSLPGFVGVSVAAGDTTAPAVNSIAVSGTPAANASSITYTVTFSEGVSGVDAADFTLATTGTASGTIGTVTQVSASVYTVSVTGISGAGTLGLNLKGTGTGIKDTANNDIAAGFTGGTHTVDQVAPTFDVAAATSSITNTGFTLSASLNEAGTIYYVLVPRNATAPTAAEVETGTASGGGTALKSGSLSASSAPFDGSGSITGLTVGTAYDLYVVAKDSAGNLMSAPVKVSVTTTGGATNGAPVNSVVPTVTGTATVGNTLSGGSGTWSDPDGDSLSYSYQWYRADDVNGTNAASISGATSSNYTLTTSDAHKYLRVVVTANDGNSNTTTAYSAYTAILNSAPVNGAVPTVTGTATVGNALSTTNGTWSDPDGDGRSYSYQWYRADDVNGTNAASISGATGSNYTLTASDAHKYLRVVVTANDGKGGTPTASSGYTEILNSAPVNSAVPTVTGTATVGNALSTTNGTWSDPDGDGRSYSYQWYRADDVNGTNAASISGATGSSYTLTASDAHKYLRVVVTANDGKGGTPTASSGYTEILNSAPVNSAVPTVTGTATVGNALSTTNGTWSDPDGDGRSYSYQWYRADDVNGTNAASISGATSSSYTLTASDAHKYLRVVVTANDGKGGTPTASSGYTEILNSAPVNSAVPTVTGTATVGNALSTTNGTWSDPDGDGRSYSYQWYRADDVNGTNAASISGATSSSYTLTASDAHKYLRVVVTANDGKGGTPTASSGYTEILNSAPVNSAVPTVTGTATVGNALSTTNGTWSDPDGDGRSYSYQWYRADDVNGTNAASIAGATSSNYTLTASDAHKYLRVVVTANDGKGGTPTASSGYTEILNSAPVNSAVPTVTGTATVGNALSTTNGTWSDPDGDGRSYSYQWYRADDVNGTNAASIAGATSSNYTLTASDAHKYLRVVVTANDGKGGTPTASSGYTEILNSAPVNGAVPTVTGTATVGNALSTTNGTWSDPDGDGRSYSYQWYRADDVNGTNAASISGAISSSYTLTTSDAHKYLRVVVTANDGKGGTQTASSGYTEILNSAPVNSAVPTVTGTATVGNALSTTNGTWSDPDGDGRSYSYQWYRADDVNGTNAASISGATSSSYTLTASDAHKYLRVVVTANDGKGGTPTASSGYTEILNSAPVNSAVPTVTGTATVGNALSTTNGTWSDPDGDGRSYSYQWYRADDVNGTNAASISGATSSSYTLTASDAHKYLRVVVTANDGKGGTPTASSGYTEILNSAPVNSAVPTVTGTATVGNALSTTNGTWSDPDGDGRSYSYQWYRADDVNGTNAASIAGATSSNYTLTASDAHKYLRVVVTANDGKGGTPTASSGYTEILNSAPVNGAVPTVTGTATVGNALSTTNGTWSDPDGDGRSYSYQWYRADDVNGTNAASISGAISSSYTLTTSDAHKYLRVVVTANDGKGGTPTASSGYTEILNSAPVNSAVPTVTGTATVGNALSTTNGTWSDPDGDGRSYSYQWYRADDVNGTNAASISGAISSSYTLTTSDAHKYLRVVVTANDGKGGTQTASSGYTEILNSAPVLSTDARSLTAIEEDATGNNGDTVAAILASAGTATDVDGNALGIAITAIDSSNGTWQYKSGAGTWTTITGVSGASALLLAGTDRVRFVPNADYNGSVVNGITFKAWDQTSGTAGTTVGNDTTANGGLGAGGQFSVASATVDIEVAAVNDAPVLTDSVLTLPSVAQAAGAPNGAVGVAVSSLVALGANVSDVDSGAVTGIALVGLDNSEGGIWYYSTDGGTSWTAVGTVNDSGNALLLRTTDRLYYQPTGANAGILSAAITFRAWDQTSGTAGTKVATAGGGGISAFSAATDTASLSITPAALGSAVTLAPASDTGNSNTDNITKASSVTFNGSGANANANTTVRLYANGSLVATTAADASGAYSFTGVDVSGLSGAVDFTVRQVIAGMESADSAVRTVTFDRTAPTVSITTVTGDNVLNAAESAVPQTVAGTTTGVEDGQTVTVTLNGKTYSTTVTNNAWSLSIPSADLLALPDGGAYTITADLADVAGNAAVQATRSVSVDRTPPTLAIATVAGDNVLNAADSAVGQTVSGVTNGVEDGQTITVMLNGKSYSTTVTNNRWSLTVPSGDLLALTDGANYTVTASLTDAAGNPTQATRNVSVDRTPPSVVSVTPPPARTYLPGETVSFFVQLSEASIINGGSPVLELAVGSEIRNAVYNAAGSTGTLLRFDYVVPVGDRAPQGIAVLGLALNGSIVTDAAQGPLVTALKGVGDTSQVRIDTPIPAKPVGTALSGLSDSGMSATDRLTNVTRPTLSGTAEANATVTVLVDGKAVGTAVADENGFWVHRLQTALSDGTHSITTTATNRFGIVSDPSDALAVVIDTAVPVAPAPSVTSATVAGAAAGERISGIATPSLAGTTEAGSTVNVLVDGKVAGTALADANGAWTFQFTAALADGTHSLQVQATDKAGNVSSLSAVTTLTIDTTPPLAPRVTLNTTVGSTPVVQGTAEANSLVTVTINGQAVGTARASAAGAWQLALAGDLSVGSYVIAAKASDAVGNTGSAGTTTYSVAPPPPPPAVVVASTGNTTTAASSSNFAVATAAGTGTTQTTGPTLGTAPTLPSLQMSSDAGRVITSSSIGNGSGTGNGNSSTDAGRSITIGNLGNSSSSDAGRSITISAMGGAPSGGGTASSSSGVLGGGTGGSSGSGLSGVVSGGSGLGSGGLGGGVGSGSGLGGSGLGGTASGGIGAGVGFGGVPAGGGPGVGLGTGGTAAGGPATGTGTGNGGVSGPVGVPGAASGGTPGGSTAPGGPSTATGGFGGAPGNRPGGPTGPGSTIENAPANRPADQGGPQGQPQGQLQGQPQGQGQPPAGDAPAGGDPGNAPAGADGSGQAPGPRADLDGSPLARPAFSRQVAQIHGAADAQTAALLAALTSHVPPGSRAA</sequence>
<feature type="compositionally biased region" description="Low complexity" evidence="1">
    <location>
        <begin position="4126"/>
        <end position="4168"/>
    </location>
</feature>
<dbReference type="Proteomes" id="UP000298774">
    <property type="component" value="Plasmid p2"/>
</dbReference>
<gene>
    <name evidence="3" type="ORF">D3868_25325</name>
</gene>
<dbReference type="InterPro" id="IPR044016">
    <property type="entry name" value="Big_13"/>
</dbReference>
<dbReference type="InterPro" id="IPR025592">
    <property type="entry name" value="DUF4347"/>
</dbReference>
<dbReference type="Gene3D" id="2.60.40.10">
    <property type="entry name" value="Immunoglobulins"/>
    <property type="match status" value="6"/>
</dbReference>
<feature type="compositionally biased region" description="Low complexity" evidence="1">
    <location>
        <begin position="3443"/>
        <end position="3454"/>
    </location>
</feature>
<dbReference type="NCBIfam" id="NF033510">
    <property type="entry name" value="Ca_tandemer"/>
    <property type="match status" value="5"/>
</dbReference>
<dbReference type="SMART" id="SM00112">
    <property type="entry name" value="CA"/>
    <property type="match status" value="1"/>
</dbReference>
<feature type="region of interest" description="Disordered" evidence="1">
    <location>
        <begin position="3434"/>
        <end position="3454"/>
    </location>
</feature>
<dbReference type="GO" id="GO:0016020">
    <property type="term" value="C:membrane"/>
    <property type="evidence" value="ECO:0007669"/>
    <property type="project" value="InterPro"/>
</dbReference>
<evidence type="ECO:0000256" key="1">
    <source>
        <dbReference type="SAM" id="MobiDB-lite"/>
    </source>
</evidence>
<feature type="compositionally biased region" description="Gly residues" evidence="1">
    <location>
        <begin position="3978"/>
        <end position="3991"/>
    </location>
</feature>
<dbReference type="Pfam" id="PF19077">
    <property type="entry name" value="Big_13"/>
    <property type="match status" value="4"/>
</dbReference>
<dbReference type="SUPFAM" id="SSF51126">
    <property type="entry name" value="Pectin lyase-like"/>
    <property type="match status" value="1"/>
</dbReference>
<name>A0A4D8QUN8_AZOBR</name>
<dbReference type="InterPro" id="IPR049826">
    <property type="entry name" value="Ig-like_ice"/>
</dbReference>
<feature type="compositionally biased region" description="Gly residues" evidence="1">
    <location>
        <begin position="4079"/>
        <end position="4089"/>
    </location>
</feature>
<feature type="region of interest" description="Disordered" evidence="1">
    <location>
        <begin position="3887"/>
        <end position="3991"/>
    </location>
</feature>
<feature type="region of interest" description="Disordered" evidence="1">
    <location>
        <begin position="4049"/>
        <end position="4190"/>
    </location>
</feature>
<dbReference type="GO" id="GO:0005509">
    <property type="term" value="F:calcium ion binding"/>
    <property type="evidence" value="ECO:0007669"/>
    <property type="project" value="InterPro"/>
</dbReference>
<feature type="compositionally biased region" description="Gly residues" evidence="1">
    <location>
        <begin position="4098"/>
        <end position="4113"/>
    </location>
</feature>
<feature type="compositionally biased region" description="Low complexity" evidence="1">
    <location>
        <begin position="3887"/>
        <end position="3904"/>
    </location>
</feature>
<protein>
    <submittedName>
        <fullName evidence="3">DUF4347 domain-containing protein</fullName>
    </submittedName>
</protein>
<geneLocation type="plasmid" evidence="3 4">
    <name>p2</name>
</geneLocation>
<feature type="compositionally biased region" description="Polar residues" evidence="1">
    <location>
        <begin position="3941"/>
        <end position="3959"/>
    </location>
</feature>
<feature type="domain" description="Cadherin" evidence="2">
    <location>
        <begin position="916"/>
        <end position="1019"/>
    </location>
</feature>
<evidence type="ECO:0000259" key="2">
    <source>
        <dbReference type="PROSITE" id="PS50268"/>
    </source>
</evidence>
<dbReference type="Gene3D" id="2.60.40.60">
    <property type="entry name" value="Cadherins"/>
    <property type="match status" value="1"/>
</dbReference>
<dbReference type="InterPro" id="IPR006626">
    <property type="entry name" value="PbH1"/>
</dbReference>
<dbReference type="SMART" id="SM00710">
    <property type="entry name" value="PbH1"/>
    <property type="match status" value="6"/>
</dbReference>
<proteinExistence type="predicted"/>
<reference evidence="3 4" key="1">
    <citation type="submission" date="2018-09" db="EMBL/GenBank/DDBJ databases">
        <title>Whole genome based analysis of evolution and adaptive divergence in Indian and Brazilian strains of Azospirillum brasilense.</title>
        <authorList>
            <person name="Singh C."/>
            <person name="Tripathi A.K."/>
        </authorList>
    </citation>
    <scope>NUCLEOTIDE SEQUENCE [LARGE SCALE GENOMIC DNA]</scope>
    <source>
        <strain evidence="3 4">MTCC4038</strain>
        <plasmid evidence="3 4">p2</plasmid>
    </source>
</reference>
<evidence type="ECO:0000313" key="3">
    <source>
        <dbReference type="EMBL" id="QCO12333.1"/>
    </source>
</evidence>
<organism evidence="3 4">
    <name type="scientific">Azospirillum brasilense</name>
    <dbReference type="NCBI Taxonomy" id="192"/>
    <lineage>
        <taxon>Bacteria</taxon>
        <taxon>Pseudomonadati</taxon>
        <taxon>Pseudomonadota</taxon>
        <taxon>Alphaproteobacteria</taxon>
        <taxon>Rhodospirillales</taxon>
        <taxon>Azospirillaceae</taxon>
        <taxon>Azospirillum</taxon>
    </lineage>
</organism>
<dbReference type="NCBIfam" id="NF012196">
    <property type="entry name" value="Ig_like_ice"/>
    <property type="match status" value="2"/>
</dbReference>
<dbReference type="PROSITE" id="PS50268">
    <property type="entry name" value="CADHERIN_2"/>
    <property type="match status" value="1"/>
</dbReference>
<accession>A0A4D8QUN8</accession>
<dbReference type="Pfam" id="PF14252">
    <property type="entry name" value="DUF4347"/>
    <property type="match status" value="1"/>
</dbReference>
<dbReference type="GO" id="GO:0007156">
    <property type="term" value="P:homophilic cell adhesion via plasma membrane adhesion molecules"/>
    <property type="evidence" value="ECO:0007669"/>
    <property type="project" value="InterPro"/>
</dbReference>
<dbReference type="EMBL" id="CP032341">
    <property type="protein sequence ID" value="QCO12333.1"/>
    <property type="molecule type" value="Genomic_DNA"/>
</dbReference>